<dbReference type="InterPro" id="IPR037519">
    <property type="entry name" value="LITAF_fam"/>
</dbReference>
<keyword evidence="5 7" id="KW-0472">Membrane</keyword>
<feature type="compositionally biased region" description="Low complexity" evidence="6">
    <location>
        <begin position="24"/>
        <end position="37"/>
    </location>
</feature>
<proteinExistence type="inferred from homology"/>
<dbReference type="SMART" id="SM00714">
    <property type="entry name" value="LITAF"/>
    <property type="match status" value="1"/>
</dbReference>
<sequence length="221" mass="24166">MATTSEKTQVPTELPTPNPSQHIASPEPAHAHPASGPVPYETQQSKAHQPQIQPDGSAMPTTYATPLSGLGSMPAVIDCPFCHQRSKTRVEEHSSSMTIITGIGIGCLCICLACLPCMLGWFQDTDHYCMNCNQRVAFVADGRPAQVIAPPGSVPQQYQMGSQPQYGAQHQQQQGQFQQSPPPQQQQQQPQQQQQQQPQQEGQQPLQQPHQTDAPPQYGKQ</sequence>
<comment type="subcellular location">
    <subcellularLocation>
        <location evidence="1">Membrane</location>
        <topology evidence="1">Peripheral membrane protein</topology>
    </subcellularLocation>
</comment>
<dbReference type="EMBL" id="JAQQWP010000001">
    <property type="protein sequence ID" value="KAK8133001.1"/>
    <property type="molecule type" value="Genomic_DNA"/>
</dbReference>
<protein>
    <recommendedName>
        <fullName evidence="8">LITAF domain-containing protein</fullName>
    </recommendedName>
</protein>
<dbReference type="Pfam" id="PF10601">
    <property type="entry name" value="zf-LITAF-like"/>
    <property type="match status" value="1"/>
</dbReference>
<dbReference type="Proteomes" id="UP001392437">
    <property type="component" value="Unassembled WGS sequence"/>
</dbReference>
<dbReference type="AlphaFoldDB" id="A0AAW0RDN1"/>
<comment type="caution">
    <text evidence="9">The sequence shown here is derived from an EMBL/GenBank/DDBJ whole genome shotgun (WGS) entry which is preliminary data.</text>
</comment>
<keyword evidence="7" id="KW-1133">Transmembrane helix</keyword>
<feature type="region of interest" description="Disordered" evidence="6">
    <location>
        <begin position="1"/>
        <end position="59"/>
    </location>
</feature>
<keyword evidence="4" id="KW-0862">Zinc</keyword>
<keyword evidence="7" id="KW-0812">Transmembrane</keyword>
<name>A0AAW0RDN1_9PEZI</name>
<feature type="transmembrane region" description="Helical" evidence="7">
    <location>
        <begin position="97"/>
        <end position="122"/>
    </location>
</feature>
<evidence type="ECO:0000256" key="6">
    <source>
        <dbReference type="SAM" id="MobiDB-lite"/>
    </source>
</evidence>
<accession>A0AAW0RDN1</accession>
<feature type="region of interest" description="Disordered" evidence="6">
    <location>
        <begin position="149"/>
        <end position="221"/>
    </location>
</feature>
<evidence type="ECO:0000259" key="8">
    <source>
        <dbReference type="PROSITE" id="PS51837"/>
    </source>
</evidence>
<gene>
    <name evidence="9" type="ORF">PG999_001174</name>
</gene>
<keyword evidence="3" id="KW-0479">Metal-binding</keyword>
<evidence type="ECO:0000313" key="10">
    <source>
        <dbReference type="Proteomes" id="UP001392437"/>
    </source>
</evidence>
<dbReference type="GO" id="GO:0008270">
    <property type="term" value="F:zinc ion binding"/>
    <property type="evidence" value="ECO:0007669"/>
    <property type="project" value="TreeGrafter"/>
</dbReference>
<organism evidence="9 10">
    <name type="scientific">Apiospora kogelbergensis</name>
    <dbReference type="NCBI Taxonomy" id="1337665"/>
    <lineage>
        <taxon>Eukaryota</taxon>
        <taxon>Fungi</taxon>
        <taxon>Dikarya</taxon>
        <taxon>Ascomycota</taxon>
        <taxon>Pezizomycotina</taxon>
        <taxon>Sordariomycetes</taxon>
        <taxon>Xylariomycetidae</taxon>
        <taxon>Amphisphaeriales</taxon>
        <taxon>Apiosporaceae</taxon>
        <taxon>Apiospora</taxon>
    </lineage>
</organism>
<dbReference type="PANTHER" id="PTHR23292">
    <property type="entry name" value="LIPOPOLYSACCHARIDE-INDUCED TUMOR NECROSIS FACTOR-ALPHA FACTOR"/>
    <property type="match status" value="1"/>
</dbReference>
<evidence type="ECO:0000313" key="9">
    <source>
        <dbReference type="EMBL" id="KAK8133001.1"/>
    </source>
</evidence>
<feature type="compositionally biased region" description="Polar residues" evidence="6">
    <location>
        <begin position="41"/>
        <end position="59"/>
    </location>
</feature>
<comment type="similarity">
    <text evidence="2">Belongs to the CDIP1/LITAF family.</text>
</comment>
<dbReference type="GO" id="GO:0016020">
    <property type="term" value="C:membrane"/>
    <property type="evidence" value="ECO:0007669"/>
    <property type="project" value="UniProtKB-SubCell"/>
</dbReference>
<dbReference type="InterPro" id="IPR006629">
    <property type="entry name" value="LITAF"/>
</dbReference>
<reference evidence="9 10" key="1">
    <citation type="submission" date="2023-01" db="EMBL/GenBank/DDBJ databases">
        <title>Analysis of 21 Apiospora genomes using comparative genomics revels a genus with tremendous synthesis potential of carbohydrate active enzymes and secondary metabolites.</title>
        <authorList>
            <person name="Sorensen T."/>
        </authorList>
    </citation>
    <scope>NUCLEOTIDE SEQUENCE [LARGE SCALE GENOMIC DNA]</scope>
    <source>
        <strain evidence="9 10">CBS 117206</strain>
    </source>
</reference>
<dbReference type="PROSITE" id="PS51837">
    <property type="entry name" value="LITAF"/>
    <property type="match status" value="1"/>
</dbReference>
<evidence type="ECO:0000256" key="4">
    <source>
        <dbReference type="ARBA" id="ARBA00022833"/>
    </source>
</evidence>
<evidence type="ECO:0000256" key="7">
    <source>
        <dbReference type="SAM" id="Phobius"/>
    </source>
</evidence>
<evidence type="ECO:0000256" key="2">
    <source>
        <dbReference type="ARBA" id="ARBA00005975"/>
    </source>
</evidence>
<keyword evidence="10" id="KW-1185">Reference proteome</keyword>
<evidence type="ECO:0000256" key="3">
    <source>
        <dbReference type="ARBA" id="ARBA00022723"/>
    </source>
</evidence>
<evidence type="ECO:0000256" key="1">
    <source>
        <dbReference type="ARBA" id="ARBA00004170"/>
    </source>
</evidence>
<feature type="compositionally biased region" description="Polar residues" evidence="6">
    <location>
        <begin position="1"/>
        <end position="11"/>
    </location>
</feature>
<feature type="domain" description="LITAF" evidence="8">
    <location>
        <begin position="59"/>
        <end position="141"/>
    </location>
</feature>
<feature type="compositionally biased region" description="Low complexity" evidence="6">
    <location>
        <begin position="163"/>
        <end position="211"/>
    </location>
</feature>
<evidence type="ECO:0000256" key="5">
    <source>
        <dbReference type="ARBA" id="ARBA00023136"/>
    </source>
</evidence>
<dbReference type="PANTHER" id="PTHR23292:SF6">
    <property type="entry name" value="FI16602P1-RELATED"/>
    <property type="match status" value="1"/>
</dbReference>